<keyword evidence="2" id="KW-1185">Reference proteome</keyword>
<dbReference type="EMBL" id="WJXZ01000015">
    <property type="protein sequence ID" value="MRS65544.1"/>
    <property type="molecule type" value="Genomic_DNA"/>
</dbReference>
<organism evidence="1 2">
    <name type="scientific">Larkinella terrae</name>
    <dbReference type="NCBI Taxonomy" id="2025311"/>
    <lineage>
        <taxon>Bacteria</taxon>
        <taxon>Pseudomonadati</taxon>
        <taxon>Bacteroidota</taxon>
        <taxon>Cytophagia</taxon>
        <taxon>Cytophagales</taxon>
        <taxon>Spirosomataceae</taxon>
        <taxon>Larkinella</taxon>
    </lineage>
</organism>
<evidence type="ECO:0000313" key="1">
    <source>
        <dbReference type="EMBL" id="MRS65544.1"/>
    </source>
</evidence>
<reference evidence="1 2" key="1">
    <citation type="journal article" date="2018" name="Antonie Van Leeuwenhoek">
        <title>Larkinella terrae sp. nov., isolated from soil on Jeju Island, South Korea.</title>
        <authorList>
            <person name="Ten L.N."/>
            <person name="Jeon J."/>
            <person name="Park S.J."/>
            <person name="Park S."/>
            <person name="Lee S.Y."/>
            <person name="Kim M.K."/>
            <person name="Jung H.Y."/>
        </authorList>
    </citation>
    <scope>NUCLEOTIDE SEQUENCE [LARGE SCALE GENOMIC DNA]</scope>
    <source>
        <strain evidence="1 2">KCTC 52001</strain>
    </source>
</reference>
<name>A0A7K0EUQ7_9BACT</name>
<dbReference type="RefSeq" id="WP_154178914.1">
    <property type="nucleotide sequence ID" value="NZ_WJXZ01000015.1"/>
</dbReference>
<comment type="caution">
    <text evidence="1">The sequence shown here is derived from an EMBL/GenBank/DDBJ whole genome shotgun (WGS) entry which is preliminary data.</text>
</comment>
<protein>
    <submittedName>
        <fullName evidence="1">Uncharacterized protein</fullName>
    </submittedName>
</protein>
<gene>
    <name evidence="1" type="ORF">GJJ30_29910</name>
</gene>
<sequence length="52" mass="6167">MYIIIKNPSTDSPEIVRDVSGLLHWFETEEKADQYAQEHHLEAYEIFKLSED</sequence>
<proteinExistence type="predicted"/>
<dbReference type="Proteomes" id="UP000441754">
    <property type="component" value="Unassembled WGS sequence"/>
</dbReference>
<accession>A0A7K0EUQ7</accession>
<dbReference type="AlphaFoldDB" id="A0A7K0EUQ7"/>
<evidence type="ECO:0000313" key="2">
    <source>
        <dbReference type="Proteomes" id="UP000441754"/>
    </source>
</evidence>